<feature type="region of interest" description="Disordered" evidence="1">
    <location>
        <begin position="49"/>
        <end position="83"/>
    </location>
</feature>
<reference evidence="2 3" key="1">
    <citation type="journal article" date="2017" name="Int. J. Syst. Evol. Microbiol.">
        <title>Marinicauda algicola sp. nov., isolated from a marine red alga Rhodosorus marinus.</title>
        <authorList>
            <person name="Jeong S.E."/>
            <person name="Jeon S.H."/>
            <person name="Chun B.H."/>
            <person name="Kim D.W."/>
            <person name="Jeon C.O."/>
        </authorList>
    </citation>
    <scope>NUCLEOTIDE SEQUENCE [LARGE SCALE GENOMIC DNA]</scope>
    <source>
        <strain evidence="2 3">JCM 31718</strain>
    </source>
</reference>
<protein>
    <submittedName>
        <fullName evidence="2">Uncharacterized protein</fullName>
    </submittedName>
</protein>
<dbReference type="Proteomes" id="UP000308054">
    <property type="component" value="Unassembled WGS sequence"/>
</dbReference>
<name>A0A4S2GW59_9PROT</name>
<accession>A0A4S2GW59</accession>
<organism evidence="2 3">
    <name type="scientific">Marinicauda algicola</name>
    <dbReference type="NCBI Taxonomy" id="2029849"/>
    <lineage>
        <taxon>Bacteria</taxon>
        <taxon>Pseudomonadati</taxon>
        <taxon>Pseudomonadota</taxon>
        <taxon>Alphaproteobacteria</taxon>
        <taxon>Maricaulales</taxon>
        <taxon>Maricaulaceae</taxon>
        <taxon>Marinicauda</taxon>
    </lineage>
</organism>
<dbReference type="EMBL" id="SRXW01000006">
    <property type="protein sequence ID" value="TGY87350.1"/>
    <property type="molecule type" value="Genomic_DNA"/>
</dbReference>
<sequence>MKVRFTQTRVVADEHEGTDRETRFEQDRVYDLPEASAERWIARGVAVAVSESEAKPASAPAAAPAKPQAKAGSRKKTAGSASR</sequence>
<gene>
    <name evidence="2" type="ORF">E5163_14880</name>
</gene>
<evidence type="ECO:0000313" key="2">
    <source>
        <dbReference type="EMBL" id="TGY87350.1"/>
    </source>
</evidence>
<dbReference type="AlphaFoldDB" id="A0A4S2GW59"/>
<feature type="compositionally biased region" description="Basic and acidic residues" evidence="1">
    <location>
        <begin position="11"/>
        <end position="23"/>
    </location>
</feature>
<keyword evidence="3" id="KW-1185">Reference proteome</keyword>
<evidence type="ECO:0000256" key="1">
    <source>
        <dbReference type="SAM" id="MobiDB-lite"/>
    </source>
</evidence>
<comment type="caution">
    <text evidence="2">The sequence shown here is derived from an EMBL/GenBank/DDBJ whole genome shotgun (WGS) entry which is preliminary data.</text>
</comment>
<feature type="compositionally biased region" description="Low complexity" evidence="1">
    <location>
        <begin position="49"/>
        <end position="71"/>
    </location>
</feature>
<evidence type="ECO:0000313" key="3">
    <source>
        <dbReference type="Proteomes" id="UP000308054"/>
    </source>
</evidence>
<dbReference type="RefSeq" id="WP_135997324.1">
    <property type="nucleotide sequence ID" value="NZ_CP071057.1"/>
</dbReference>
<feature type="region of interest" description="Disordered" evidence="1">
    <location>
        <begin position="1"/>
        <end position="23"/>
    </location>
</feature>
<proteinExistence type="predicted"/>